<evidence type="ECO:0000256" key="1">
    <source>
        <dbReference type="SAM" id="Phobius"/>
    </source>
</evidence>
<keyword evidence="3" id="KW-1185">Reference proteome</keyword>
<protein>
    <submittedName>
        <fullName evidence="2">DUF3311 domain-containing protein</fullName>
    </submittedName>
</protein>
<dbReference type="EMBL" id="CP067341">
    <property type="protein sequence ID" value="QQP14307.1"/>
    <property type="molecule type" value="Genomic_DNA"/>
</dbReference>
<dbReference type="PANTHER" id="PTHR40034">
    <property type="entry name" value="BSL5891 PROTEIN"/>
    <property type="match status" value="1"/>
</dbReference>
<dbReference type="PANTHER" id="PTHR40034:SF1">
    <property type="entry name" value="BSL5891 PROTEIN"/>
    <property type="match status" value="1"/>
</dbReference>
<keyword evidence="1" id="KW-1133">Transmembrane helix</keyword>
<evidence type="ECO:0000313" key="3">
    <source>
        <dbReference type="Proteomes" id="UP000596049"/>
    </source>
</evidence>
<dbReference type="Pfam" id="PF11755">
    <property type="entry name" value="DUF3311"/>
    <property type="match status" value="1"/>
</dbReference>
<sequence length="66" mass="7570">MKWIKLLAILPFIGFISGALFANKVTPFVLGLPFFAFWCSLWVILTSVIMAIVYRFDPDNKEGDMR</sequence>
<gene>
    <name evidence="2" type="ORF">FJQ98_09975</name>
</gene>
<proteinExistence type="predicted"/>
<keyword evidence="1" id="KW-0472">Membrane</keyword>
<dbReference type="RefSeq" id="WP_053592921.1">
    <property type="nucleotide sequence ID" value="NZ_CP067341.1"/>
</dbReference>
<evidence type="ECO:0000313" key="2">
    <source>
        <dbReference type="EMBL" id="QQP14307.1"/>
    </source>
</evidence>
<reference evidence="2 3" key="1">
    <citation type="submission" date="2020-01" db="EMBL/GenBank/DDBJ databases">
        <authorList>
            <person name="Liu G."/>
            <person name="Liu B."/>
        </authorList>
    </citation>
    <scope>NUCLEOTIDE SEQUENCE [LARGE SCALE GENOMIC DNA]</scope>
    <source>
        <strain evidence="2 3">FJAT-51161</strain>
    </source>
</reference>
<dbReference type="InterPro" id="IPR021741">
    <property type="entry name" value="DUF3311"/>
</dbReference>
<accession>A0ABX7AWF3</accession>
<dbReference type="Proteomes" id="UP000596049">
    <property type="component" value="Chromosome"/>
</dbReference>
<feature type="transmembrane region" description="Helical" evidence="1">
    <location>
        <begin position="32"/>
        <end position="56"/>
    </location>
</feature>
<name>A0ABX7AWF3_9BACI</name>
<keyword evidence="1" id="KW-0812">Transmembrane</keyword>
<organism evidence="2 3">
    <name type="scientific">Lysinibacillus agricola</name>
    <dbReference type="NCBI Taxonomy" id="2590012"/>
    <lineage>
        <taxon>Bacteria</taxon>
        <taxon>Bacillati</taxon>
        <taxon>Bacillota</taxon>
        <taxon>Bacilli</taxon>
        <taxon>Bacillales</taxon>
        <taxon>Bacillaceae</taxon>
        <taxon>Lysinibacillus</taxon>
    </lineage>
</organism>